<dbReference type="AlphaFoldDB" id="A0A9D2E6H8"/>
<dbReference type="EMBL" id="DXBV01000115">
    <property type="protein sequence ID" value="HIZ31742.1"/>
    <property type="molecule type" value="Genomic_DNA"/>
</dbReference>
<proteinExistence type="predicted"/>
<protein>
    <submittedName>
        <fullName evidence="2">WG repeat-containing protein</fullName>
    </submittedName>
</protein>
<dbReference type="Pfam" id="PF14903">
    <property type="entry name" value="WG_beta_rep"/>
    <property type="match status" value="1"/>
</dbReference>
<feature type="chain" id="PRO_5038449272" evidence="1">
    <location>
        <begin position="26"/>
        <end position="853"/>
    </location>
</feature>
<evidence type="ECO:0000313" key="2">
    <source>
        <dbReference type="EMBL" id="HIZ31742.1"/>
    </source>
</evidence>
<name>A0A9D2E6H8_9FIRM</name>
<evidence type="ECO:0000313" key="3">
    <source>
        <dbReference type="Proteomes" id="UP000824035"/>
    </source>
</evidence>
<gene>
    <name evidence="2" type="ORF">H9813_11015</name>
</gene>
<comment type="caution">
    <text evidence="2">The sequence shown here is derived from an EMBL/GenBank/DDBJ whole genome shotgun (WGS) entry which is preliminary data.</text>
</comment>
<reference evidence="2" key="1">
    <citation type="journal article" date="2021" name="PeerJ">
        <title>Extensive microbial diversity within the chicken gut microbiome revealed by metagenomics and culture.</title>
        <authorList>
            <person name="Gilroy R."/>
            <person name="Ravi A."/>
            <person name="Getino M."/>
            <person name="Pursley I."/>
            <person name="Horton D.L."/>
            <person name="Alikhan N.F."/>
            <person name="Baker D."/>
            <person name="Gharbi K."/>
            <person name="Hall N."/>
            <person name="Watson M."/>
            <person name="Adriaenssens E.M."/>
            <person name="Foster-Nyarko E."/>
            <person name="Jarju S."/>
            <person name="Secka A."/>
            <person name="Antonio M."/>
            <person name="Oren A."/>
            <person name="Chaudhuri R.R."/>
            <person name="La Ragione R."/>
            <person name="Hildebrand F."/>
            <person name="Pallen M.J."/>
        </authorList>
    </citation>
    <scope>NUCLEOTIDE SEQUENCE</scope>
    <source>
        <strain evidence="2">ChiGjej4B4-18154</strain>
    </source>
</reference>
<sequence>MKKKMFPRACAGLLAVLLLAGCGQAAPGSQSGGAGTSEAPAAPSAAPVEMERVPMVDEQYADIFDGFEVVGSFHDGVAFAAKYLPYSPEYFFPEYYPLECGYLTLDGQFTPLYQVPNEWELLDATRFGHGAHSTGGEMFILGTTEGMSMTSGYHYQVDSAPRMDEQAMMDEAFRVGDNGWVPYFENDKWGYCDLTGAVKLAPAYDFVLPFIGGKALVCTYDDAYRWMLIDETGAQLLAFEEGPGYSEWEKNDFFAQRKAGGEYILIYGKGTGGLYRQDGTEVAVEYFVNKFEENGGYALFHKTVYDPQGTKLYTAEDLVRAGGVQDGCTVYTDGTLYGIRGADGQVRCEARFSEICRLAPEGFYARENTNQVNLYDYDGNLMEETPACLRIVQSEDGFALYDGKGNILKQYSAAVDQSPEYSMNGSTFFTDEGFAYLRLSDGELLTLRIAFEERPVEAGAEDDFPPEDLSLAWQTGQAVSFMRTSAEFHEGKGITTQAFDALSSADRRLVDIKGGLEWYETLDGKIEVRDGEMNTVFTVSRETVERNDSFLGTQLRYMGDGLWKLGLNGGYGDNFVFDREGTLLWQGQGGSVLVNSEGFFFADKEFYSASTGELLQIAGTGGEAPLYTQNGVFDGGLANTDWGYANTRGEVVLDGEQLRQAVAEYLGLTAEEFILYAAPFNGETAELEAACNDGAYYQVTIDRQGQVLDSERFDDVVASDSDVAAKNKERWAQLMEQLSGAGLRAFAVSKSPSGTDNLLTTYSGRTVEPPEGSKFGEGLVQWDDNFAFVEVDQHTPNNRYILVDALGDTYPDCAWEAVYVSPDGAAWGMNRFFNEDTGALERCEMTRLKITVS</sequence>
<dbReference type="Proteomes" id="UP000824035">
    <property type="component" value="Unassembled WGS sequence"/>
</dbReference>
<keyword evidence="1" id="KW-0732">Signal</keyword>
<dbReference type="InterPro" id="IPR032774">
    <property type="entry name" value="WG_beta_rep"/>
</dbReference>
<feature type="signal peptide" evidence="1">
    <location>
        <begin position="1"/>
        <end position="25"/>
    </location>
</feature>
<dbReference type="PROSITE" id="PS51257">
    <property type="entry name" value="PROKAR_LIPOPROTEIN"/>
    <property type="match status" value="1"/>
</dbReference>
<reference evidence="2" key="2">
    <citation type="submission" date="2021-04" db="EMBL/GenBank/DDBJ databases">
        <authorList>
            <person name="Gilroy R."/>
        </authorList>
    </citation>
    <scope>NUCLEOTIDE SEQUENCE</scope>
    <source>
        <strain evidence="2">ChiGjej4B4-18154</strain>
    </source>
</reference>
<accession>A0A9D2E6H8</accession>
<evidence type="ECO:0000256" key="1">
    <source>
        <dbReference type="SAM" id="SignalP"/>
    </source>
</evidence>
<organism evidence="2 3">
    <name type="scientific">Candidatus Allofournierella merdipullorum</name>
    <dbReference type="NCBI Taxonomy" id="2838595"/>
    <lineage>
        <taxon>Bacteria</taxon>
        <taxon>Bacillati</taxon>
        <taxon>Bacillota</taxon>
        <taxon>Clostridia</taxon>
        <taxon>Eubacteriales</taxon>
        <taxon>Oscillospiraceae</taxon>
        <taxon>Allofournierella</taxon>
    </lineage>
</organism>